<name>A0ABD3RK37_9LAMI</name>
<evidence type="ECO:0000313" key="1">
    <source>
        <dbReference type="EMBL" id="KAL3813089.1"/>
    </source>
</evidence>
<gene>
    <name evidence="1" type="ORF">ACJIZ3_014357</name>
</gene>
<dbReference type="AlphaFoldDB" id="A0ABD3RK37"/>
<dbReference type="EMBL" id="JBJXBP010000008">
    <property type="protein sequence ID" value="KAL3813089.1"/>
    <property type="molecule type" value="Genomic_DNA"/>
</dbReference>
<reference evidence="1 2" key="1">
    <citation type="submission" date="2024-12" db="EMBL/GenBank/DDBJ databases">
        <title>The unique morphological basis and parallel evolutionary history of personate flowers in Penstemon.</title>
        <authorList>
            <person name="Depatie T.H."/>
            <person name="Wessinger C.A."/>
        </authorList>
    </citation>
    <scope>NUCLEOTIDE SEQUENCE [LARGE SCALE GENOMIC DNA]</scope>
    <source>
        <strain evidence="1">WTNN_2</strain>
        <tissue evidence="1">Leaf</tissue>
    </source>
</reference>
<keyword evidence="2" id="KW-1185">Reference proteome</keyword>
<organism evidence="1 2">
    <name type="scientific">Penstemon smallii</name>
    <dbReference type="NCBI Taxonomy" id="265156"/>
    <lineage>
        <taxon>Eukaryota</taxon>
        <taxon>Viridiplantae</taxon>
        <taxon>Streptophyta</taxon>
        <taxon>Embryophyta</taxon>
        <taxon>Tracheophyta</taxon>
        <taxon>Spermatophyta</taxon>
        <taxon>Magnoliopsida</taxon>
        <taxon>eudicotyledons</taxon>
        <taxon>Gunneridae</taxon>
        <taxon>Pentapetalae</taxon>
        <taxon>asterids</taxon>
        <taxon>lamiids</taxon>
        <taxon>Lamiales</taxon>
        <taxon>Plantaginaceae</taxon>
        <taxon>Cheloneae</taxon>
        <taxon>Penstemon</taxon>
    </lineage>
</organism>
<accession>A0ABD3RK37</accession>
<comment type="caution">
    <text evidence="1">The sequence shown here is derived from an EMBL/GenBank/DDBJ whole genome shotgun (WGS) entry which is preliminary data.</text>
</comment>
<evidence type="ECO:0000313" key="2">
    <source>
        <dbReference type="Proteomes" id="UP001634393"/>
    </source>
</evidence>
<proteinExistence type="predicted"/>
<sequence>MITGHQCKTHWFRQNLIVEKLSGSINNGIEKMPDIRTFACASLVGTICLYRIAVKFQELNSYIMLEALVGGYLKQRLAQRENIVKP</sequence>
<protein>
    <submittedName>
        <fullName evidence="1">Uncharacterized protein</fullName>
    </submittedName>
</protein>
<dbReference type="Proteomes" id="UP001634393">
    <property type="component" value="Unassembled WGS sequence"/>
</dbReference>